<keyword evidence="2" id="KW-0812">Transmembrane</keyword>
<reference evidence="3 4" key="1">
    <citation type="submission" date="2022-01" db="EMBL/GenBank/DDBJ databases">
        <title>Desulfofustis limnae sp. nov., a novel mesophilic sulfate-reducing bacterium isolated from marsh soil.</title>
        <authorList>
            <person name="Watanabe M."/>
            <person name="Takahashi A."/>
            <person name="Kojima H."/>
            <person name="Fukui M."/>
        </authorList>
    </citation>
    <scope>NUCLEOTIDE SEQUENCE [LARGE SCALE GENOMIC DNA]</scope>
    <source>
        <strain evidence="3 4">PPLL</strain>
    </source>
</reference>
<dbReference type="Proteomes" id="UP000830055">
    <property type="component" value="Chromosome"/>
</dbReference>
<accession>A0ABM7W4R8</accession>
<keyword evidence="2" id="KW-1133">Transmembrane helix</keyword>
<evidence type="ECO:0000256" key="2">
    <source>
        <dbReference type="SAM" id="Phobius"/>
    </source>
</evidence>
<dbReference type="EMBL" id="AP025516">
    <property type="protein sequence ID" value="BDD85904.1"/>
    <property type="molecule type" value="Genomic_DNA"/>
</dbReference>
<feature type="transmembrane region" description="Helical" evidence="2">
    <location>
        <begin position="77"/>
        <end position="94"/>
    </location>
</feature>
<name>A0ABM7W4R8_9BACT</name>
<feature type="transmembrane region" description="Helical" evidence="2">
    <location>
        <begin position="47"/>
        <end position="65"/>
    </location>
</feature>
<proteinExistence type="predicted"/>
<gene>
    <name evidence="3" type="ORF">DPPLL_02690</name>
</gene>
<evidence type="ECO:0000313" key="4">
    <source>
        <dbReference type="Proteomes" id="UP000830055"/>
    </source>
</evidence>
<feature type="compositionally biased region" description="Low complexity" evidence="1">
    <location>
        <begin position="307"/>
        <end position="318"/>
    </location>
</feature>
<evidence type="ECO:0000256" key="1">
    <source>
        <dbReference type="SAM" id="MobiDB-lite"/>
    </source>
</evidence>
<sequence>MIVSLLTAIVGVILTAIQALLIHLQDTSLCQDEGCRIVDAMTTVDPLYFNLAGLAFFLVISFGLSRARRGSDNWRRLVSLLLIAALAAEGVLLSFQTVVAQVYCSYCLIILALLLIINLFLGLKQMAKALLVFGSVLLAFASLDFSASADNDNSLQEGTLAHFQPSGATHHFYLFFSSTCNHCETIIEELSGSNHCAVSFNPIDTITSFAFPGATFTEGYRPQVNRSFLKKLEVLEVPVLLERTDETITIIRGATAIRNHLRKQCGLGDAAPLPTQSPSGQSSLSTPLLPPVENGCSILSDCEEPPETSTAPPATATP</sequence>
<feature type="transmembrane region" description="Helical" evidence="2">
    <location>
        <begin position="130"/>
        <end position="149"/>
    </location>
</feature>
<protein>
    <recommendedName>
        <fullName evidence="5">Vitamin K epoxide reductase domain-containing protein</fullName>
    </recommendedName>
</protein>
<evidence type="ECO:0000313" key="3">
    <source>
        <dbReference type="EMBL" id="BDD85904.1"/>
    </source>
</evidence>
<dbReference type="RefSeq" id="WP_284153028.1">
    <property type="nucleotide sequence ID" value="NZ_AP025516.1"/>
</dbReference>
<keyword evidence="2" id="KW-0472">Membrane</keyword>
<feature type="transmembrane region" description="Helical" evidence="2">
    <location>
        <begin position="100"/>
        <end position="123"/>
    </location>
</feature>
<feature type="compositionally biased region" description="Polar residues" evidence="1">
    <location>
        <begin position="274"/>
        <end position="286"/>
    </location>
</feature>
<organism evidence="3 4">
    <name type="scientific">Desulfofustis limnaeus</name>
    <dbReference type="NCBI Taxonomy" id="2740163"/>
    <lineage>
        <taxon>Bacteria</taxon>
        <taxon>Pseudomonadati</taxon>
        <taxon>Thermodesulfobacteriota</taxon>
        <taxon>Desulfobulbia</taxon>
        <taxon>Desulfobulbales</taxon>
        <taxon>Desulfocapsaceae</taxon>
        <taxon>Desulfofustis</taxon>
    </lineage>
</organism>
<feature type="region of interest" description="Disordered" evidence="1">
    <location>
        <begin position="268"/>
        <end position="318"/>
    </location>
</feature>
<evidence type="ECO:0008006" key="5">
    <source>
        <dbReference type="Google" id="ProtNLM"/>
    </source>
</evidence>
<keyword evidence="4" id="KW-1185">Reference proteome</keyword>